<reference evidence="2 3" key="1">
    <citation type="journal article" date="2019" name="Nat. Ecol. Evol.">
        <title>Megaphylogeny resolves global patterns of mushroom evolution.</title>
        <authorList>
            <person name="Varga T."/>
            <person name="Krizsan K."/>
            <person name="Foldi C."/>
            <person name="Dima B."/>
            <person name="Sanchez-Garcia M."/>
            <person name="Sanchez-Ramirez S."/>
            <person name="Szollosi G.J."/>
            <person name="Szarkandi J.G."/>
            <person name="Papp V."/>
            <person name="Albert L."/>
            <person name="Andreopoulos W."/>
            <person name="Angelini C."/>
            <person name="Antonin V."/>
            <person name="Barry K.W."/>
            <person name="Bougher N.L."/>
            <person name="Buchanan P."/>
            <person name="Buyck B."/>
            <person name="Bense V."/>
            <person name="Catcheside P."/>
            <person name="Chovatia M."/>
            <person name="Cooper J."/>
            <person name="Damon W."/>
            <person name="Desjardin D."/>
            <person name="Finy P."/>
            <person name="Geml J."/>
            <person name="Haridas S."/>
            <person name="Hughes K."/>
            <person name="Justo A."/>
            <person name="Karasinski D."/>
            <person name="Kautmanova I."/>
            <person name="Kiss B."/>
            <person name="Kocsube S."/>
            <person name="Kotiranta H."/>
            <person name="LaButti K.M."/>
            <person name="Lechner B.E."/>
            <person name="Liimatainen K."/>
            <person name="Lipzen A."/>
            <person name="Lukacs Z."/>
            <person name="Mihaltcheva S."/>
            <person name="Morgado L.N."/>
            <person name="Niskanen T."/>
            <person name="Noordeloos M.E."/>
            <person name="Ohm R.A."/>
            <person name="Ortiz-Santana B."/>
            <person name="Ovrebo C."/>
            <person name="Racz N."/>
            <person name="Riley R."/>
            <person name="Savchenko A."/>
            <person name="Shiryaev A."/>
            <person name="Soop K."/>
            <person name="Spirin V."/>
            <person name="Szebenyi C."/>
            <person name="Tomsovsky M."/>
            <person name="Tulloss R.E."/>
            <person name="Uehling J."/>
            <person name="Grigoriev I.V."/>
            <person name="Vagvolgyi C."/>
            <person name="Papp T."/>
            <person name="Martin F.M."/>
            <person name="Miettinen O."/>
            <person name="Hibbett D.S."/>
            <person name="Nagy L.G."/>
        </authorList>
    </citation>
    <scope>NUCLEOTIDE SEQUENCE [LARGE SCALE GENOMIC DNA]</scope>
    <source>
        <strain evidence="2 3">CBS 166.37</strain>
    </source>
</reference>
<dbReference type="GO" id="GO:0016740">
    <property type="term" value="F:transferase activity"/>
    <property type="evidence" value="ECO:0007669"/>
    <property type="project" value="UniProtKB-KW"/>
</dbReference>
<dbReference type="InterPro" id="IPR003673">
    <property type="entry name" value="CoA-Trfase_fam_III"/>
</dbReference>
<evidence type="ECO:0000256" key="1">
    <source>
        <dbReference type="ARBA" id="ARBA00008383"/>
    </source>
</evidence>
<evidence type="ECO:0000313" key="3">
    <source>
        <dbReference type="Proteomes" id="UP000308652"/>
    </source>
</evidence>
<dbReference type="AlphaFoldDB" id="A0A5C3LTF0"/>
<dbReference type="SUPFAM" id="SSF89796">
    <property type="entry name" value="CoA-transferase family III (CaiB/BaiF)"/>
    <property type="match status" value="2"/>
</dbReference>
<dbReference type="OrthoDB" id="2308815at2759"/>
<dbReference type="InterPro" id="IPR052985">
    <property type="entry name" value="CoA-trans_III_biosynth/detox"/>
</dbReference>
<proteinExistence type="inferred from homology"/>
<accession>A0A5C3LTF0</accession>
<dbReference type="STRING" id="68775.A0A5C3LTF0"/>
<dbReference type="Proteomes" id="UP000308652">
    <property type="component" value="Unassembled WGS sequence"/>
</dbReference>
<protein>
    <submittedName>
        <fullName evidence="2">CoA-transferase family III domain-containing protein</fullName>
    </submittedName>
</protein>
<gene>
    <name evidence="2" type="ORF">BDQ12DRAFT_668666</name>
</gene>
<sequence length="575" mass="64931">MTIDSYSIPAESKKLLHDELVNNKLHNSAPKEIVEAAKYIHYTGSQLPVIPINWRFAESVAAVKGYHGAMLNVLLKKKYGIPYQNISINTDHAQSFFISIMLPTIDPHGEKITTNLTVNPELFEKYFPSCDIHDSMGPLAPAFDRACTNIYKTQDGRFYHLHLSMNHRPTQEALRVERDDEAKDIPSASRKYQERVSEWDALALDELINEKYRQAGTVCLTKEEYFASPHGKANAHVGLFEVHHIANEKQKADWWTPVEGKTTPSRPLLGLKVLEFTRAVASPIMGKELAEYGASVLRITSPKVADITVLNVEMGWGKWNAHLDLTKQEDRDQLRVLIQESDVVIDGYRPGAMEKWGFGKDDIIALFENKDRGIVYARLNSYGWYGPWTHRSGWQHIADANDQNTGITWEFGHSMGLDEPVSPPFPNTDFCAGVGGSIGILQALMQKGEFGGSFVVDVALNYFAQWLIRSCGVYPPGVWDMLWTMYDRPVFRCTDNMNVLLPRFMQMVKEKGNVVLNPEFFEDRENKAIGVPIRTIKPVLSFTEGLVKPGYNVGTRANGVDKARWPEELLTEVVV</sequence>
<dbReference type="InterPro" id="IPR023606">
    <property type="entry name" value="CoA-Trfase_III_dom_1_sf"/>
</dbReference>
<dbReference type="EMBL" id="ML213622">
    <property type="protein sequence ID" value="TFK35366.1"/>
    <property type="molecule type" value="Genomic_DNA"/>
</dbReference>
<dbReference type="Gene3D" id="3.40.50.10540">
    <property type="entry name" value="Crotonobetainyl-coa:carnitine coa-transferase, domain 1"/>
    <property type="match status" value="1"/>
</dbReference>
<dbReference type="Pfam" id="PF02515">
    <property type="entry name" value="CoA_transf_3"/>
    <property type="match status" value="1"/>
</dbReference>
<keyword evidence="3" id="KW-1185">Reference proteome</keyword>
<evidence type="ECO:0000313" key="2">
    <source>
        <dbReference type="EMBL" id="TFK35366.1"/>
    </source>
</evidence>
<name>A0A5C3LTF0_9AGAR</name>
<dbReference type="PANTHER" id="PTHR48229:SF2">
    <property type="entry name" value="CAIB_BAIF FAMILY PROTEIN"/>
    <property type="match status" value="1"/>
</dbReference>
<comment type="similarity">
    <text evidence="1">Belongs to the CoA-transferase III family.</text>
</comment>
<keyword evidence="2" id="KW-0808">Transferase</keyword>
<organism evidence="2 3">
    <name type="scientific">Crucibulum laeve</name>
    <dbReference type="NCBI Taxonomy" id="68775"/>
    <lineage>
        <taxon>Eukaryota</taxon>
        <taxon>Fungi</taxon>
        <taxon>Dikarya</taxon>
        <taxon>Basidiomycota</taxon>
        <taxon>Agaricomycotina</taxon>
        <taxon>Agaricomycetes</taxon>
        <taxon>Agaricomycetidae</taxon>
        <taxon>Agaricales</taxon>
        <taxon>Agaricineae</taxon>
        <taxon>Nidulariaceae</taxon>
        <taxon>Crucibulum</taxon>
    </lineage>
</organism>
<dbReference type="PANTHER" id="PTHR48229">
    <property type="entry name" value="CAIB/BAIF FAMILY ENZYME (AFU_ORTHOLOGUE AFUA_1G05360)-RELATED"/>
    <property type="match status" value="1"/>
</dbReference>